<dbReference type="GO" id="GO:0003677">
    <property type="term" value="F:DNA binding"/>
    <property type="evidence" value="ECO:0007669"/>
    <property type="project" value="InterPro"/>
</dbReference>
<dbReference type="Pfam" id="PF01797">
    <property type="entry name" value="Y1_Tnp"/>
    <property type="match status" value="1"/>
</dbReference>
<dbReference type="EMBL" id="CP003653">
    <property type="protein sequence ID" value="AFZ37332.1"/>
    <property type="molecule type" value="Genomic_DNA"/>
</dbReference>
<gene>
    <name evidence="2" type="ordered locus">Sta7437_3846</name>
</gene>
<dbReference type="eggNOG" id="COG1943">
    <property type="taxonomic scope" value="Bacteria"/>
</dbReference>
<name>K9Y063_STAC7</name>
<keyword evidence="3" id="KW-1185">Reference proteome</keyword>
<accession>K9Y063</accession>
<dbReference type="GO" id="GO:0004803">
    <property type="term" value="F:transposase activity"/>
    <property type="evidence" value="ECO:0007669"/>
    <property type="project" value="InterPro"/>
</dbReference>
<dbReference type="OrthoDB" id="9793729at2"/>
<dbReference type="AlphaFoldDB" id="K9Y063"/>
<dbReference type="HOGENOM" id="CLU_101320_2_2_3"/>
<reference evidence="3" key="1">
    <citation type="journal article" date="2013" name="Proc. Natl. Acad. Sci. U.S.A.">
        <title>Improving the coverage of the cyanobacterial phylum using diversity-driven genome sequencing.</title>
        <authorList>
            <person name="Shih P.M."/>
            <person name="Wu D."/>
            <person name="Latifi A."/>
            <person name="Axen S.D."/>
            <person name="Fewer D.P."/>
            <person name="Talla E."/>
            <person name="Calteau A."/>
            <person name="Cai F."/>
            <person name="Tandeau de Marsac N."/>
            <person name="Rippka R."/>
            <person name="Herdman M."/>
            <person name="Sivonen K."/>
            <person name="Coursin T."/>
            <person name="Laurent T."/>
            <person name="Goodwin L."/>
            <person name="Nolan M."/>
            <person name="Davenport K.W."/>
            <person name="Han C.S."/>
            <person name="Rubin E.M."/>
            <person name="Eisen J.A."/>
            <person name="Woyke T."/>
            <person name="Gugger M."/>
            <person name="Kerfeld C.A."/>
        </authorList>
    </citation>
    <scope>NUCLEOTIDE SEQUENCE [LARGE SCALE GENOMIC DNA]</scope>
    <source>
        <strain evidence="3">ATCC 29371 / PCC 7437</strain>
    </source>
</reference>
<protein>
    <submittedName>
        <fullName evidence="2">Transposase IS200-family protein</fullName>
    </submittedName>
</protein>
<dbReference type="GO" id="GO:0006313">
    <property type="term" value="P:DNA transposition"/>
    <property type="evidence" value="ECO:0007669"/>
    <property type="project" value="InterPro"/>
</dbReference>
<dbReference type="Gene3D" id="3.30.70.1290">
    <property type="entry name" value="Transposase IS200-like"/>
    <property type="match status" value="1"/>
</dbReference>
<organism evidence="2 3">
    <name type="scientific">Stanieria cyanosphaera (strain ATCC 29371 / PCC 7437)</name>
    <dbReference type="NCBI Taxonomy" id="111780"/>
    <lineage>
        <taxon>Bacteria</taxon>
        <taxon>Bacillati</taxon>
        <taxon>Cyanobacteriota</taxon>
        <taxon>Cyanophyceae</taxon>
        <taxon>Pleurocapsales</taxon>
        <taxon>Dermocarpellaceae</taxon>
        <taxon>Stanieria</taxon>
    </lineage>
</organism>
<dbReference type="PANTHER" id="PTHR33360">
    <property type="entry name" value="TRANSPOSASE FOR INSERTION SEQUENCE ELEMENT IS200"/>
    <property type="match status" value="1"/>
</dbReference>
<dbReference type="NCBIfam" id="NF033573">
    <property type="entry name" value="transpos_IS200"/>
    <property type="match status" value="1"/>
</dbReference>
<dbReference type="PANTHER" id="PTHR33360:SF2">
    <property type="entry name" value="TRANSPOSASE FOR INSERTION SEQUENCE ELEMENT IS200"/>
    <property type="match status" value="1"/>
</dbReference>
<dbReference type="SMART" id="SM01321">
    <property type="entry name" value="Y1_Tnp"/>
    <property type="match status" value="1"/>
</dbReference>
<dbReference type="InterPro" id="IPR036515">
    <property type="entry name" value="Transposase_17_sf"/>
</dbReference>
<feature type="domain" description="Transposase IS200-like" evidence="1">
    <location>
        <begin position="10"/>
        <end position="130"/>
    </location>
</feature>
<dbReference type="RefSeq" id="WP_015194992.1">
    <property type="nucleotide sequence ID" value="NC_019748.1"/>
</dbReference>
<evidence type="ECO:0000313" key="3">
    <source>
        <dbReference type="Proteomes" id="UP000010473"/>
    </source>
</evidence>
<evidence type="ECO:0000313" key="2">
    <source>
        <dbReference type="EMBL" id="AFZ37332.1"/>
    </source>
</evidence>
<dbReference type="SUPFAM" id="SSF143422">
    <property type="entry name" value="Transposase IS200-like"/>
    <property type="match status" value="1"/>
</dbReference>
<dbReference type="PATRIC" id="fig|111780.3.peg.3990"/>
<dbReference type="Proteomes" id="UP000010473">
    <property type="component" value="Chromosome"/>
</dbReference>
<evidence type="ECO:0000259" key="1">
    <source>
        <dbReference type="SMART" id="SM01321"/>
    </source>
</evidence>
<proteinExistence type="predicted"/>
<dbReference type="KEGG" id="scs:Sta7437_3846"/>
<sequence length="135" mass="15560">MRPNKGSHSVYSIHLHLVLVTKYRRKVITSAMIARMTEVFQNICKKKKSLMLQFDGESDHVHLLIDLHPDNNISQLVASLKSASSRIIRKEFETEVSKTYSKPVFWSGSYYITSCGGVTIERLRKYIEEQDTPLD</sequence>
<dbReference type="InterPro" id="IPR002686">
    <property type="entry name" value="Transposase_17"/>
</dbReference>